<accession>B8DIY7</accession>
<dbReference type="Gene3D" id="3.40.109.10">
    <property type="entry name" value="NADH Oxidase"/>
    <property type="match status" value="1"/>
</dbReference>
<evidence type="ECO:0000259" key="2">
    <source>
        <dbReference type="Pfam" id="PF00881"/>
    </source>
</evidence>
<dbReference type="eggNOG" id="COG0778">
    <property type="taxonomic scope" value="Bacteria"/>
</dbReference>
<feature type="chain" id="PRO_5002867329" evidence="1">
    <location>
        <begin position="31"/>
        <end position="254"/>
    </location>
</feature>
<dbReference type="EMBL" id="CP001197">
    <property type="protein sequence ID" value="ACL09648.1"/>
    <property type="molecule type" value="Genomic_DNA"/>
</dbReference>
<feature type="domain" description="Nitroreductase" evidence="2">
    <location>
        <begin position="94"/>
        <end position="251"/>
    </location>
</feature>
<dbReference type="AlphaFoldDB" id="B8DIY7"/>
<evidence type="ECO:0000256" key="1">
    <source>
        <dbReference type="SAM" id="SignalP"/>
    </source>
</evidence>
<dbReference type="PANTHER" id="PTHR43745">
    <property type="entry name" value="NITROREDUCTASE MJ1384-RELATED"/>
    <property type="match status" value="1"/>
</dbReference>
<feature type="signal peptide" evidence="1">
    <location>
        <begin position="1"/>
        <end position="30"/>
    </location>
</feature>
<gene>
    <name evidence="3" type="ordered locus">DvMF_2709</name>
</gene>
<organism evidence="3">
    <name type="scientific">Nitratidesulfovibrio vulgaris (strain DSM 19637 / Miyazaki F)</name>
    <name type="common">Desulfovibrio vulgaris</name>
    <dbReference type="NCBI Taxonomy" id="883"/>
    <lineage>
        <taxon>Bacteria</taxon>
        <taxon>Pseudomonadati</taxon>
        <taxon>Thermodesulfobacteriota</taxon>
        <taxon>Desulfovibrionia</taxon>
        <taxon>Desulfovibrionales</taxon>
        <taxon>Desulfovibrionaceae</taxon>
        <taxon>Nitratidesulfovibrio</taxon>
    </lineage>
</organism>
<dbReference type="GO" id="GO:0016491">
    <property type="term" value="F:oxidoreductase activity"/>
    <property type="evidence" value="ECO:0007669"/>
    <property type="project" value="InterPro"/>
</dbReference>
<dbReference type="PANTHER" id="PTHR43745:SF2">
    <property type="entry name" value="NITROREDUCTASE MJ1384-RELATED"/>
    <property type="match status" value="1"/>
</dbReference>
<evidence type="ECO:0000313" key="3">
    <source>
        <dbReference type="EMBL" id="ACL09648.1"/>
    </source>
</evidence>
<dbReference type="CDD" id="cd02142">
    <property type="entry name" value="McbC_SagB-like_oxidoreductase"/>
    <property type="match status" value="1"/>
</dbReference>
<protein>
    <submittedName>
        <fullName evidence="3">Nitroreductase</fullName>
    </submittedName>
</protein>
<dbReference type="Pfam" id="PF00881">
    <property type="entry name" value="Nitroreductase"/>
    <property type="match status" value="1"/>
</dbReference>
<dbReference type="HOGENOM" id="CLU_059362_1_0_7"/>
<reference evidence="3" key="1">
    <citation type="submission" date="2008-10" db="EMBL/GenBank/DDBJ databases">
        <title>Complete sequence of Desulfovibrio vulgaris str. 'Miyazaki F'.</title>
        <authorList>
            <person name="Lucas S."/>
            <person name="Copeland A."/>
            <person name="Lapidus A."/>
            <person name="Glavina del Rio T."/>
            <person name="Dalin E."/>
            <person name="Tice H."/>
            <person name="Bruce D."/>
            <person name="Goodwin L."/>
            <person name="Pitluck S."/>
            <person name="Sims D."/>
            <person name="Brettin T."/>
            <person name="Detter J.C."/>
            <person name="Han C."/>
            <person name="Larimer F."/>
            <person name="Land M."/>
            <person name="Hauser L."/>
            <person name="Kyrpides N."/>
            <person name="Mikhailova N."/>
            <person name="Hazen T.C."/>
            <person name="Richardson P."/>
        </authorList>
    </citation>
    <scope>NUCLEOTIDE SEQUENCE</scope>
    <source>
        <strain evidence="3">Miyazaki F</strain>
    </source>
</reference>
<dbReference type="KEGG" id="dvm:DvMF_2709"/>
<name>B8DIY7_NITV9</name>
<dbReference type="InterPro" id="IPR029479">
    <property type="entry name" value="Nitroreductase"/>
</dbReference>
<dbReference type="STRING" id="883.DvMF_2709"/>
<dbReference type="InterPro" id="IPR052544">
    <property type="entry name" value="Bacteriocin_Proc_Enz"/>
</dbReference>
<sequence length="254" mass="26295">MPHMTTLGARMTRRAALAALALLGGTLAVTGLPGPTGQPVGENEKGLAGLARRALRPLRTGVAHAAQGAVPLPPPDISGTAGGAGNKTLMQALAARSSTRSFRDAPIPEQVLGDLLWAAWGINRPDGRRTVPTARNRQGMDVYVIRADGAWRYDGSAHALIPAAAGDLRPLLARQSFVAAAPLTLVYTAATAEEPAYAAMHAGSMYQGAGLFCASAGLGNVVRASYDETALHAALRLPADRRIVISQTVGWPGN</sequence>
<dbReference type="InterPro" id="IPR000415">
    <property type="entry name" value="Nitroreductase-like"/>
</dbReference>
<dbReference type="SUPFAM" id="SSF55469">
    <property type="entry name" value="FMN-dependent nitroreductase-like"/>
    <property type="match status" value="1"/>
</dbReference>
<keyword evidence="1" id="KW-0732">Signal</keyword>
<proteinExistence type="predicted"/>